<proteinExistence type="predicted"/>
<reference evidence="2" key="1">
    <citation type="journal article" date="2011" name="Genome Biol.">
        <title>The draft genome of the carcinogenic human liver fluke Clonorchis sinensis.</title>
        <authorList>
            <person name="Wang X."/>
            <person name="Chen W."/>
            <person name="Huang Y."/>
            <person name="Sun J."/>
            <person name="Men J."/>
            <person name="Liu H."/>
            <person name="Luo F."/>
            <person name="Guo L."/>
            <person name="Lv X."/>
            <person name="Deng C."/>
            <person name="Zhou C."/>
            <person name="Fan Y."/>
            <person name="Li X."/>
            <person name="Huang L."/>
            <person name="Hu Y."/>
            <person name="Liang C."/>
            <person name="Hu X."/>
            <person name="Xu J."/>
            <person name="Yu X."/>
        </authorList>
    </citation>
    <scope>NUCLEOTIDE SEQUENCE [LARGE SCALE GENOMIC DNA]</scope>
    <source>
        <strain evidence="2">Henan</strain>
    </source>
</reference>
<gene>
    <name evidence="2" type="ORF">CLF_100612</name>
</gene>
<name>G7Y3U8_CLOSI</name>
<keyword evidence="3" id="KW-1185">Reference proteome</keyword>
<dbReference type="EMBL" id="DF142847">
    <property type="protein sequence ID" value="GAA47634.1"/>
    <property type="molecule type" value="Genomic_DNA"/>
</dbReference>
<feature type="region of interest" description="Disordered" evidence="1">
    <location>
        <begin position="158"/>
        <end position="180"/>
    </location>
</feature>
<protein>
    <submittedName>
        <fullName evidence="2">Uncharacterized protein</fullName>
    </submittedName>
</protein>
<evidence type="ECO:0000313" key="3">
    <source>
        <dbReference type="Proteomes" id="UP000008909"/>
    </source>
</evidence>
<accession>G7Y3U8</accession>
<dbReference type="AlphaFoldDB" id="G7Y3U8"/>
<reference key="2">
    <citation type="submission" date="2011-10" db="EMBL/GenBank/DDBJ databases">
        <title>The genome and transcriptome sequence of Clonorchis sinensis provide insights into the carcinogenic liver fluke.</title>
        <authorList>
            <person name="Wang X."/>
            <person name="Huang Y."/>
            <person name="Chen W."/>
            <person name="Liu H."/>
            <person name="Guo L."/>
            <person name="Chen Y."/>
            <person name="Luo F."/>
            <person name="Zhou W."/>
            <person name="Sun J."/>
            <person name="Mao Q."/>
            <person name="Liang P."/>
            <person name="Zhou C."/>
            <person name="Tian Y."/>
            <person name="Men J."/>
            <person name="Lv X."/>
            <person name="Huang L."/>
            <person name="Zhou J."/>
            <person name="Hu Y."/>
            <person name="Li R."/>
            <person name="Zhang F."/>
            <person name="Lei H."/>
            <person name="Li X."/>
            <person name="Hu X."/>
            <person name="Liang C."/>
            <person name="Xu J."/>
            <person name="Wu Z."/>
            <person name="Yu X."/>
        </authorList>
    </citation>
    <scope>NUCLEOTIDE SEQUENCE</scope>
    <source>
        <strain>Henan</strain>
    </source>
</reference>
<sequence>MNRVVDKLRGTGPRKAKAIFKQLIIQRRILLRQGSKPANDGLPLVVEDAAPQPRWRLRNTDVGICVLCDRPTTTSERWCATDGVSYHTDSCASEPCPPCGDALQISHKGVSGQMNALHEEIHVPPGRTYVLIQTANASQLFMSSVVILVSAERQPLKDKNKTCPGNLDKSLDPMYQSVNP</sequence>
<dbReference type="Proteomes" id="UP000008909">
    <property type="component" value="Unassembled WGS sequence"/>
</dbReference>
<organism evidence="2 3">
    <name type="scientific">Clonorchis sinensis</name>
    <name type="common">Chinese liver fluke</name>
    <dbReference type="NCBI Taxonomy" id="79923"/>
    <lineage>
        <taxon>Eukaryota</taxon>
        <taxon>Metazoa</taxon>
        <taxon>Spiralia</taxon>
        <taxon>Lophotrochozoa</taxon>
        <taxon>Platyhelminthes</taxon>
        <taxon>Trematoda</taxon>
        <taxon>Digenea</taxon>
        <taxon>Opisthorchiida</taxon>
        <taxon>Opisthorchiata</taxon>
        <taxon>Opisthorchiidae</taxon>
        <taxon>Clonorchis</taxon>
    </lineage>
</organism>
<evidence type="ECO:0000313" key="2">
    <source>
        <dbReference type="EMBL" id="GAA47634.1"/>
    </source>
</evidence>
<evidence type="ECO:0000256" key="1">
    <source>
        <dbReference type="SAM" id="MobiDB-lite"/>
    </source>
</evidence>